<comment type="caution">
    <text evidence="1">The sequence shown here is derived from an EMBL/GenBank/DDBJ whole genome shotgun (WGS) entry which is preliminary data.</text>
</comment>
<proteinExistence type="predicted"/>
<evidence type="ECO:0000313" key="1">
    <source>
        <dbReference type="EMBL" id="GAF84560.1"/>
    </source>
</evidence>
<dbReference type="AlphaFoldDB" id="X0U7U6"/>
<sequence length="72" mass="7868">MPKTIDNLINAGKKVLIGIGLMGMVGLSSPSCIQHMPGRSYVPQSYFPEERKEIKSSGKGNLLLKRLNKILA</sequence>
<accession>X0U7U6</accession>
<feature type="non-terminal residue" evidence="1">
    <location>
        <position position="72"/>
    </location>
</feature>
<gene>
    <name evidence="1" type="ORF">S01H1_09582</name>
</gene>
<organism evidence="1">
    <name type="scientific">marine sediment metagenome</name>
    <dbReference type="NCBI Taxonomy" id="412755"/>
    <lineage>
        <taxon>unclassified sequences</taxon>
        <taxon>metagenomes</taxon>
        <taxon>ecological metagenomes</taxon>
    </lineage>
</organism>
<protein>
    <submittedName>
        <fullName evidence="1">Uncharacterized protein</fullName>
    </submittedName>
</protein>
<name>X0U7U6_9ZZZZ</name>
<dbReference type="EMBL" id="BARS01004898">
    <property type="protein sequence ID" value="GAF84560.1"/>
    <property type="molecule type" value="Genomic_DNA"/>
</dbReference>
<reference evidence="1" key="1">
    <citation type="journal article" date="2014" name="Front. Microbiol.">
        <title>High frequency of phylogenetically diverse reductive dehalogenase-homologous genes in deep subseafloor sedimentary metagenomes.</title>
        <authorList>
            <person name="Kawai M."/>
            <person name="Futagami T."/>
            <person name="Toyoda A."/>
            <person name="Takaki Y."/>
            <person name="Nishi S."/>
            <person name="Hori S."/>
            <person name="Arai W."/>
            <person name="Tsubouchi T."/>
            <person name="Morono Y."/>
            <person name="Uchiyama I."/>
            <person name="Ito T."/>
            <person name="Fujiyama A."/>
            <person name="Inagaki F."/>
            <person name="Takami H."/>
        </authorList>
    </citation>
    <scope>NUCLEOTIDE SEQUENCE</scope>
    <source>
        <strain evidence="1">Expedition CK06-06</strain>
    </source>
</reference>